<dbReference type="PANTHER" id="PTHR42716:SF1">
    <property type="entry name" value="SLL0471 PROTEIN"/>
    <property type="match status" value="1"/>
</dbReference>
<dbReference type="SUPFAM" id="SSF51905">
    <property type="entry name" value="FAD/NAD(P)-binding domain"/>
    <property type="match status" value="1"/>
</dbReference>
<name>A0A075R2X8_BRELA</name>
<evidence type="ECO:0000313" key="1">
    <source>
        <dbReference type="EMBL" id="AIG26897.1"/>
    </source>
</evidence>
<dbReference type="GO" id="GO:0008734">
    <property type="term" value="F:L-aspartate oxidase activity"/>
    <property type="evidence" value="ECO:0007669"/>
    <property type="project" value="InterPro"/>
</dbReference>
<accession>A0A075R2X8</accession>
<dbReference type="EMBL" id="CP007806">
    <property type="protein sequence ID" value="AIG26897.1"/>
    <property type="molecule type" value="Genomic_DNA"/>
</dbReference>
<dbReference type="KEGG" id="blr:BRLA_c025780"/>
<dbReference type="Proteomes" id="UP000005850">
    <property type="component" value="Chromosome"/>
</dbReference>
<dbReference type="eggNOG" id="COG1053">
    <property type="taxonomic scope" value="Bacteria"/>
</dbReference>
<keyword evidence="2" id="KW-1185">Reference proteome</keyword>
<dbReference type="Pfam" id="PF12831">
    <property type="entry name" value="FAD_oxidored"/>
    <property type="match status" value="1"/>
</dbReference>
<gene>
    <name evidence="1" type="ORF">BRLA_c025780</name>
</gene>
<protein>
    <submittedName>
        <fullName evidence="1">Putative FAD-binding dehydrogenase</fullName>
    </submittedName>
</protein>
<evidence type="ECO:0000313" key="2">
    <source>
        <dbReference type="Proteomes" id="UP000005850"/>
    </source>
</evidence>
<dbReference type="InterPro" id="IPR005288">
    <property type="entry name" value="NadB"/>
</dbReference>
<dbReference type="STRING" id="1042163.BRLA_c025780"/>
<dbReference type="Gene3D" id="3.40.50.720">
    <property type="entry name" value="NAD(P)-binding Rossmann-like Domain"/>
    <property type="match status" value="1"/>
</dbReference>
<organism evidence="1 2">
    <name type="scientific">Brevibacillus laterosporus LMG 15441</name>
    <dbReference type="NCBI Taxonomy" id="1042163"/>
    <lineage>
        <taxon>Bacteria</taxon>
        <taxon>Bacillati</taxon>
        <taxon>Bacillota</taxon>
        <taxon>Bacilli</taxon>
        <taxon>Bacillales</taxon>
        <taxon>Paenibacillaceae</taxon>
        <taxon>Brevibacillus</taxon>
    </lineage>
</organism>
<sequence>MHKELETEVAIIGGGVGGFAAALGAARLGKKVILTEETDWIGGQFTSQAVPPDEHRWIEQFGCTQTYRQFRNQVRDYYRLHFPLTTEARLKYNLDPGNGSVSRLCADPRVYLSVMEEMLAPYVHSGLVTILTRFKPISVETHGDTVSSVTLSQCDNEITLTIKAPYFLDATECGDLLPMANVEYVTGAESQYETGEPHAIDGDARPFDIQASTYVFAMDYVEGENHVIDKPADYEFWRNYKPDFWPARQLSFTAADPRTLQPIEYSLFPDTEKFSLYTYRRIIDQLNFVPGTFSTDITLVNWPQNDYWLAPIYDLPEEAVSKHLNQAKQLSLSLLYWMQTEAPRPDGKEGYPGLRLRPDVMGTMDGLAKYPYIRESRRIKAAFTVLEQHVSAEWRGDEGAERFLDTIGIGSYRIDLHPTTEGTNYIDVASLPFQIPLGALIPIRVNNLLPACKNIGTTHITNGCYRLHPVEWNIGESAGMLAAFCVEKGFQPREVWEDTAKLADYQQLLTKQGVELYWPKLSAV</sequence>
<proteinExistence type="predicted"/>
<dbReference type="InterPro" id="IPR036188">
    <property type="entry name" value="FAD/NAD-bd_sf"/>
</dbReference>
<reference evidence="1 2" key="1">
    <citation type="journal article" date="2011" name="J. Bacteriol.">
        <title>Genome sequence of Brevibacillus laterosporus LMG 15441, a pathogen of invertebrates.</title>
        <authorList>
            <person name="Djukic M."/>
            <person name="Poehlein A."/>
            <person name="Thurmer A."/>
            <person name="Daniel R."/>
        </authorList>
    </citation>
    <scope>NUCLEOTIDE SEQUENCE [LARGE SCALE GENOMIC DNA]</scope>
    <source>
        <strain evidence="1 2">LMG 15441</strain>
    </source>
</reference>
<dbReference type="PANTHER" id="PTHR42716">
    <property type="entry name" value="L-ASPARTATE OXIDASE"/>
    <property type="match status" value="1"/>
</dbReference>
<dbReference type="HOGENOM" id="CLU_029779_1_0_9"/>
<dbReference type="GO" id="GO:0009435">
    <property type="term" value="P:NAD+ biosynthetic process"/>
    <property type="evidence" value="ECO:0007669"/>
    <property type="project" value="InterPro"/>
</dbReference>
<dbReference type="AlphaFoldDB" id="A0A075R2X8"/>
<dbReference type="RefSeq" id="WP_003336297.1">
    <property type="nucleotide sequence ID" value="NZ_CP007806.1"/>
</dbReference>